<evidence type="ECO:0000313" key="2">
    <source>
        <dbReference type="EMBL" id="TBR79125.1"/>
    </source>
</evidence>
<keyword evidence="1" id="KW-0472">Membrane</keyword>
<dbReference type="Proteomes" id="UP000292583">
    <property type="component" value="Unassembled WGS sequence"/>
</dbReference>
<dbReference type="AlphaFoldDB" id="A0A4Q9JSP4"/>
<feature type="transmembrane region" description="Helical" evidence="1">
    <location>
        <begin position="34"/>
        <end position="60"/>
    </location>
</feature>
<dbReference type="RefSeq" id="WP_131186881.1">
    <property type="nucleotide sequence ID" value="NZ_QPGR01000017.1"/>
</dbReference>
<evidence type="ECO:0000313" key="3">
    <source>
        <dbReference type="Proteomes" id="UP000292583"/>
    </source>
</evidence>
<keyword evidence="3" id="KW-1185">Reference proteome</keyword>
<protein>
    <submittedName>
        <fullName evidence="2">Superinfection immunity protein</fullName>
    </submittedName>
</protein>
<dbReference type="EMBL" id="QPGR01000017">
    <property type="protein sequence ID" value="TBR79125.1"/>
    <property type="molecule type" value="Genomic_DNA"/>
</dbReference>
<reference evidence="2 3" key="1">
    <citation type="submission" date="2018-07" db="EMBL/GenBank/DDBJ databases">
        <title>Campylobacter zealandensis sp. nov., isolated from birds and water in New Zealand.</title>
        <authorList>
            <person name="Wilkinson D.A."/>
            <person name="Biggs P.J."/>
            <person name="French N.P."/>
            <person name="Midwinter A.C."/>
        </authorList>
    </citation>
    <scope>NUCLEOTIDE SEQUENCE [LARGE SCALE GENOMIC DNA]</scope>
    <source>
        <strain evidence="2 3">B423b</strain>
    </source>
</reference>
<feature type="transmembrane region" description="Helical" evidence="1">
    <location>
        <begin position="7"/>
        <end position="28"/>
    </location>
</feature>
<organism evidence="2 3">
    <name type="scientific">Campylobacter novaezeelandiae</name>
    <dbReference type="NCBI Taxonomy" id="2267891"/>
    <lineage>
        <taxon>Bacteria</taxon>
        <taxon>Pseudomonadati</taxon>
        <taxon>Campylobacterota</taxon>
        <taxon>Epsilonproteobacteria</taxon>
        <taxon>Campylobacterales</taxon>
        <taxon>Campylobacteraceae</taxon>
        <taxon>Campylobacter</taxon>
    </lineage>
</organism>
<dbReference type="Pfam" id="PF14373">
    <property type="entry name" value="Imm_superinfect"/>
    <property type="match status" value="1"/>
</dbReference>
<proteinExistence type="predicted"/>
<evidence type="ECO:0000256" key="1">
    <source>
        <dbReference type="SAM" id="Phobius"/>
    </source>
</evidence>
<comment type="caution">
    <text evidence="2">The sequence shown here is derived from an EMBL/GenBank/DDBJ whole genome shotgun (WGS) entry which is preliminary data.</text>
</comment>
<dbReference type="OrthoDB" id="9814116at2"/>
<name>A0A4Q9JSP4_9BACT</name>
<sequence length="75" mass="8800">MNDASDWSIFATILLFVLYMLLAIIGLSRKHSNWLIISLLNLFFGWTVIVWFVCLIWSFTGSFKQTIIIKEKNEK</sequence>
<accession>A0A4Q9JSP4</accession>
<keyword evidence="1" id="KW-1133">Transmembrane helix</keyword>
<dbReference type="InterPro" id="IPR016410">
    <property type="entry name" value="Phage_imm"/>
</dbReference>
<gene>
    <name evidence="2" type="ORF">DU473_07350</name>
</gene>
<keyword evidence="1" id="KW-0812">Transmembrane</keyword>